<gene>
    <name evidence="2" type="ORF">g.2727</name>
</gene>
<reference evidence="2" key="1">
    <citation type="submission" date="2018-04" db="EMBL/GenBank/DDBJ databases">
        <title>Transcriptome of Schizaphis graminum biotype I.</title>
        <authorList>
            <person name="Scully E.D."/>
            <person name="Geib S.M."/>
            <person name="Palmer N.A."/>
            <person name="Koch K."/>
            <person name="Bradshaw J."/>
            <person name="Heng-Moss T."/>
            <person name="Sarath G."/>
        </authorList>
    </citation>
    <scope>NUCLEOTIDE SEQUENCE</scope>
</reference>
<organism evidence="2">
    <name type="scientific">Schizaphis graminum</name>
    <name type="common">Green bug aphid</name>
    <dbReference type="NCBI Taxonomy" id="13262"/>
    <lineage>
        <taxon>Eukaryota</taxon>
        <taxon>Metazoa</taxon>
        <taxon>Ecdysozoa</taxon>
        <taxon>Arthropoda</taxon>
        <taxon>Hexapoda</taxon>
        <taxon>Insecta</taxon>
        <taxon>Pterygota</taxon>
        <taxon>Neoptera</taxon>
        <taxon>Paraneoptera</taxon>
        <taxon>Hemiptera</taxon>
        <taxon>Sternorrhyncha</taxon>
        <taxon>Aphidomorpha</taxon>
        <taxon>Aphidoidea</taxon>
        <taxon>Aphididae</taxon>
        <taxon>Aphidini</taxon>
        <taxon>Schizaphis</taxon>
    </lineage>
</organism>
<protein>
    <submittedName>
        <fullName evidence="2">Uncharacterized protein</fullName>
    </submittedName>
</protein>
<proteinExistence type="predicted"/>
<accession>A0A2S2P087</accession>
<dbReference type="EMBL" id="GGMR01010264">
    <property type="protein sequence ID" value="MBY22883.1"/>
    <property type="molecule type" value="Transcribed_RNA"/>
</dbReference>
<keyword evidence="1" id="KW-0812">Transmembrane</keyword>
<keyword evidence="1" id="KW-1133">Transmembrane helix</keyword>
<evidence type="ECO:0000256" key="1">
    <source>
        <dbReference type="SAM" id="Phobius"/>
    </source>
</evidence>
<name>A0A2S2P087_SCHGA</name>
<dbReference type="AlphaFoldDB" id="A0A2S2P087"/>
<keyword evidence="1" id="KW-0472">Membrane</keyword>
<evidence type="ECO:0000313" key="2">
    <source>
        <dbReference type="EMBL" id="MBY22883.1"/>
    </source>
</evidence>
<feature type="transmembrane region" description="Helical" evidence="1">
    <location>
        <begin position="71"/>
        <end position="104"/>
    </location>
</feature>
<sequence>MEKYYYDNTVTKLIYFYLLKQKCKSNKSNNKIGIGIPVAIPVPNLKNFNKSNSNNAIARHGKKCKHEGIVYSYFVLFVYCIAKLYCNLPILFRFLIVSCLATYLKKKTMLI</sequence>